<protein>
    <submittedName>
        <fullName evidence="2">Uncharacterized protein</fullName>
    </submittedName>
</protein>
<dbReference type="OrthoDB" id="7967436at2759"/>
<name>A0A834M7D6_RHYFE</name>
<comment type="caution">
    <text evidence="2">The sequence shown here is derived from an EMBL/GenBank/DDBJ whole genome shotgun (WGS) entry which is preliminary data.</text>
</comment>
<feature type="transmembrane region" description="Helical" evidence="1">
    <location>
        <begin position="210"/>
        <end position="233"/>
    </location>
</feature>
<organism evidence="2 3">
    <name type="scientific">Rhynchophorus ferrugineus</name>
    <name type="common">Red palm weevil</name>
    <name type="synonym">Curculio ferrugineus</name>
    <dbReference type="NCBI Taxonomy" id="354439"/>
    <lineage>
        <taxon>Eukaryota</taxon>
        <taxon>Metazoa</taxon>
        <taxon>Ecdysozoa</taxon>
        <taxon>Arthropoda</taxon>
        <taxon>Hexapoda</taxon>
        <taxon>Insecta</taxon>
        <taxon>Pterygota</taxon>
        <taxon>Neoptera</taxon>
        <taxon>Endopterygota</taxon>
        <taxon>Coleoptera</taxon>
        <taxon>Polyphaga</taxon>
        <taxon>Cucujiformia</taxon>
        <taxon>Curculionidae</taxon>
        <taxon>Dryophthorinae</taxon>
        <taxon>Rhynchophorus</taxon>
    </lineage>
</organism>
<keyword evidence="1" id="KW-1133">Transmembrane helix</keyword>
<reference evidence="2" key="1">
    <citation type="submission" date="2020-08" db="EMBL/GenBank/DDBJ databases">
        <title>Genome sequencing and assembly of the red palm weevil Rhynchophorus ferrugineus.</title>
        <authorList>
            <person name="Dias G.B."/>
            <person name="Bergman C.M."/>
            <person name="Manee M."/>
        </authorList>
    </citation>
    <scope>NUCLEOTIDE SEQUENCE</scope>
    <source>
        <strain evidence="2">AA-2017</strain>
        <tissue evidence="2">Whole larva</tissue>
    </source>
</reference>
<dbReference type="Proteomes" id="UP000625711">
    <property type="component" value="Unassembled WGS sequence"/>
</dbReference>
<feature type="transmembrane region" description="Helical" evidence="1">
    <location>
        <begin position="135"/>
        <end position="159"/>
    </location>
</feature>
<dbReference type="AlphaFoldDB" id="A0A834M7D6"/>
<evidence type="ECO:0000256" key="1">
    <source>
        <dbReference type="SAM" id="Phobius"/>
    </source>
</evidence>
<keyword evidence="1" id="KW-0472">Membrane</keyword>
<accession>A0A834M7D6</accession>
<proteinExistence type="predicted"/>
<gene>
    <name evidence="2" type="ORF">GWI33_019062</name>
</gene>
<feature type="transmembrane region" description="Helical" evidence="1">
    <location>
        <begin position="99"/>
        <end position="123"/>
    </location>
</feature>
<evidence type="ECO:0000313" key="2">
    <source>
        <dbReference type="EMBL" id="KAF7267734.1"/>
    </source>
</evidence>
<sequence>MIQILCHVTWIIYAYFWTVCYAKPSYFDVVFIYLTYFYRSDCGQINLQDDALFLNGTFVGDVLPTANETSAEVLYHFLKTILEYAELPSKTSVASRTDLYLALFFVSDVAWIVTTILLLVGAFSKTNKRISMMIYYGPWMFVSAYVIFLDIVSSVHFGLDMVYIQSYSSWLNFIGVSNYKDFEVFNNKAGSSFIPAIPSSIFITLTSRVFFVWLTNIVCFSIVLFLAIPSLNYRARSNAWKSRTQKLNTRRTLRFGGGGEDLDPNSTDARIRNWQQFYGAIDANSTMNSSGPDSSNSVEGISTANVINAREEVTNDHVQRRGNEHGIRIQAAVTKNIKLQLLRSQLPWSYISPESNKRYPKSIRHINVNVIESTRL</sequence>
<evidence type="ECO:0000313" key="3">
    <source>
        <dbReference type="Proteomes" id="UP000625711"/>
    </source>
</evidence>
<keyword evidence="3" id="KW-1185">Reference proteome</keyword>
<keyword evidence="1" id="KW-0812">Transmembrane</keyword>
<dbReference type="EMBL" id="JAACXV010014394">
    <property type="protein sequence ID" value="KAF7267734.1"/>
    <property type="molecule type" value="Genomic_DNA"/>
</dbReference>